<dbReference type="Pfam" id="PF04096">
    <property type="entry name" value="Nucleoporin2"/>
    <property type="match status" value="1"/>
</dbReference>
<evidence type="ECO:0000256" key="9">
    <source>
        <dbReference type="ARBA" id="ARBA00065263"/>
    </source>
</evidence>
<feature type="domain" description="Peptidase S59" evidence="10">
    <location>
        <begin position="360"/>
        <end position="502"/>
    </location>
</feature>
<keyword evidence="5" id="KW-0653">Protein transport</keyword>
<keyword evidence="7" id="KW-0906">Nuclear pore complex</keyword>
<sequence>MFKTARPFGTASGVKDTPLAHATPTFNRGGFWQSAPDGIFMGSTVAGYSQTAELGLDNTLHACGKLQSISAMPVYKDKSHEVLRWEDYQLQNSSYPSGAQSSSLGNIYTSRAENSREIQTSPFNVSNQSPFGGKAPTMFKTARPFGTASFLSGGKDAPLAPDGLFMGSTVAGYSQTAELGLENSLHVCGKLQSISAMPVYKDKSHEVLRWADYQLQKSSYSSGAQSSPLVMTATLGTRGVWPSSFGNQGRGGRVAGYSSTDDIDDGNGIQPGMLKSVSAMPIYKDKTHEELRWEDSQLGAKEGAAENGSDREQTNVARTDQRLNVHYGSAIAPIFGKAGEAVLTYDHGAHIDALMPKLKLTDYYSEPNIQELAAKEKAKPGFCGHVKDFVVGRYGYGSIKFIGDTDVRGLDLGSLIHLNNREVVVYTDKSKMPSIGEGLNKPAEVTLLNIMCFDKKTGQQYTEGPKVEKYKKMLMKKTQEHGAEFISYEPSNGEWKFRVNHFFGHDQLSNGKVDLDKQVSHHC</sequence>
<dbReference type="GO" id="GO:0003723">
    <property type="term" value="F:RNA binding"/>
    <property type="evidence" value="ECO:0007669"/>
    <property type="project" value="TreeGrafter"/>
</dbReference>
<dbReference type="Gene3D" id="3.30.1610.10">
    <property type="entry name" value="Peptidase S59, nucleoporin"/>
    <property type="match status" value="1"/>
</dbReference>
<evidence type="ECO:0000256" key="1">
    <source>
        <dbReference type="ARBA" id="ARBA00004567"/>
    </source>
</evidence>
<dbReference type="Gene3D" id="1.10.10.2360">
    <property type="match status" value="3"/>
</dbReference>
<evidence type="ECO:0000256" key="7">
    <source>
        <dbReference type="ARBA" id="ARBA00023132"/>
    </source>
</evidence>
<name>A0A835H9U6_9MAGN</name>
<proteinExistence type="inferred from homology"/>
<dbReference type="GO" id="GO:0008139">
    <property type="term" value="F:nuclear localization sequence binding"/>
    <property type="evidence" value="ECO:0007669"/>
    <property type="project" value="TreeGrafter"/>
</dbReference>
<evidence type="ECO:0000256" key="6">
    <source>
        <dbReference type="ARBA" id="ARBA00023010"/>
    </source>
</evidence>
<keyword evidence="8" id="KW-0539">Nucleus</keyword>
<dbReference type="InterPro" id="IPR037665">
    <property type="entry name" value="Nucleoporin_S59-like"/>
</dbReference>
<evidence type="ECO:0000256" key="4">
    <source>
        <dbReference type="ARBA" id="ARBA00022816"/>
    </source>
</evidence>
<dbReference type="GO" id="GO:0044614">
    <property type="term" value="C:nuclear pore cytoplasmic filaments"/>
    <property type="evidence" value="ECO:0007669"/>
    <property type="project" value="TreeGrafter"/>
</dbReference>
<dbReference type="EMBL" id="JADFTS010000008">
    <property type="protein sequence ID" value="KAF9593083.1"/>
    <property type="molecule type" value="Genomic_DNA"/>
</dbReference>
<keyword evidence="4" id="KW-0509">mRNA transport</keyword>
<evidence type="ECO:0000256" key="3">
    <source>
        <dbReference type="ARBA" id="ARBA00022448"/>
    </source>
</evidence>
<dbReference type="InterPro" id="IPR036903">
    <property type="entry name" value="Nup98_auto-Pept-S59_dom_sf"/>
</dbReference>
<comment type="similarity">
    <text evidence="2">Belongs to the nucleoporin GLFG family.</text>
</comment>
<dbReference type="SUPFAM" id="SSF82215">
    <property type="entry name" value="C-terminal autoproteolytic domain of nucleoporin nup98"/>
    <property type="match status" value="1"/>
</dbReference>
<evidence type="ECO:0000313" key="11">
    <source>
        <dbReference type="EMBL" id="KAF9593083.1"/>
    </source>
</evidence>
<keyword evidence="3" id="KW-0813">Transport</keyword>
<dbReference type="FunFam" id="3.30.1610.10:FF:000002">
    <property type="entry name" value="nuclear pore complex protein NUP98A"/>
    <property type="match status" value="1"/>
</dbReference>
<dbReference type="GO" id="GO:0051028">
    <property type="term" value="P:mRNA transport"/>
    <property type="evidence" value="ECO:0007669"/>
    <property type="project" value="UniProtKB-KW"/>
</dbReference>
<keyword evidence="6" id="KW-0811">Translocation</keyword>
<dbReference type="GO" id="GO:0017056">
    <property type="term" value="F:structural constituent of nuclear pore"/>
    <property type="evidence" value="ECO:0007669"/>
    <property type="project" value="InterPro"/>
</dbReference>
<dbReference type="PANTHER" id="PTHR23198:SF6">
    <property type="entry name" value="NUCLEAR PORE COMPLEX PROTEIN NUP98-NUP96"/>
    <property type="match status" value="1"/>
</dbReference>
<dbReference type="Proteomes" id="UP000631114">
    <property type="component" value="Unassembled WGS sequence"/>
</dbReference>
<dbReference type="GO" id="GO:0000973">
    <property type="term" value="P:post-transcriptional tethering of RNA polymerase II gene DNA at nuclear periphery"/>
    <property type="evidence" value="ECO:0007669"/>
    <property type="project" value="TreeGrafter"/>
</dbReference>
<organism evidence="11 12">
    <name type="scientific">Coptis chinensis</name>
    <dbReference type="NCBI Taxonomy" id="261450"/>
    <lineage>
        <taxon>Eukaryota</taxon>
        <taxon>Viridiplantae</taxon>
        <taxon>Streptophyta</taxon>
        <taxon>Embryophyta</taxon>
        <taxon>Tracheophyta</taxon>
        <taxon>Spermatophyta</taxon>
        <taxon>Magnoliopsida</taxon>
        <taxon>Ranunculales</taxon>
        <taxon>Ranunculaceae</taxon>
        <taxon>Coptidoideae</taxon>
        <taxon>Coptis</taxon>
    </lineage>
</organism>
<dbReference type="GO" id="GO:0048573">
    <property type="term" value="P:photoperiodism, flowering"/>
    <property type="evidence" value="ECO:0007669"/>
    <property type="project" value="UniProtKB-ARBA"/>
</dbReference>
<dbReference type="OrthoDB" id="31011at2759"/>
<dbReference type="GO" id="GO:0034398">
    <property type="term" value="P:telomere tethering at nuclear periphery"/>
    <property type="evidence" value="ECO:0007669"/>
    <property type="project" value="TreeGrafter"/>
</dbReference>
<comment type="subcellular location">
    <subcellularLocation>
        <location evidence="1">Nucleus</location>
        <location evidence="1">Nuclear pore complex</location>
    </subcellularLocation>
</comment>
<keyword evidence="12" id="KW-1185">Reference proteome</keyword>
<dbReference type="AlphaFoldDB" id="A0A835H9U6"/>
<dbReference type="InterPro" id="IPR007230">
    <property type="entry name" value="Nup98_auto-Pept-S59_dom"/>
</dbReference>
<gene>
    <name evidence="11" type="ORF">IFM89_020147</name>
</gene>
<evidence type="ECO:0000313" key="12">
    <source>
        <dbReference type="Proteomes" id="UP000631114"/>
    </source>
</evidence>
<evidence type="ECO:0000256" key="8">
    <source>
        <dbReference type="ARBA" id="ARBA00023242"/>
    </source>
</evidence>
<comment type="subunit">
    <text evidence="9">Part of the nuclear pore complex (NPC). The NPC has an eight-fold symmetrical structure comprising a central transport channel and two rings, the cytoplasmic and nuclear rings, to which eight filaments are attached. The cytoplasmic filaments have loose ends, while the nuclear filaments are joined in a distal ring, forming a nuclear basket. NPCs are highly dynamic in configuration and composition, and can be devided in 3 subcomplexes, the NUP62 subcomplex, the NUP107-160 subcomplex and the NUP93 subcomplex, containing approximately 30 different nucleoporin proteins.</text>
</comment>
<evidence type="ECO:0000256" key="5">
    <source>
        <dbReference type="ARBA" id="ARBA00022927"/>
    </source>
</evidence>
<dbReference type="PROSITE" id="PS51434">
    <property type="entry name" value="NUP_C"/>
    <property type="match status" value="1"/>
</dbReference>
<accession>A0A835H9U6</accession>
<comment type="caution">
    <text evidence="11">The sequence shown here is derived from an EMBL/GenBank/DDBJ whole genome shotgun (WGS) entry which is preliminary data.</text>
</comment>
<reference evidence="11 12" key="1">
    <citation type="submission" date="2020-10" db="EMBL/GenBank/DDBJ databases">
        <title>The Coptis chinensis genome and diversification of protoberbering-type alkaloids.</title>
        <authorList>
            <person name="Wang B."/>
            <person name="Shu S."/>
            <person name="Song C."/>
            <person name="Liu Y."/>
        </authorList>
    </citation>
    <scope>NUCLEOTIDE SEQUENCE [LARGE SCALE GENOMIC DNA]</scope>
    <source>
        <strain evidence="11">HL-2020</strain>
        <tissue evidence="11">Leaf</tissue>
    </source>
</reference>
<dbReference type="GO" id="GO:0006606">
    <property type="term" value="P:protein import into nucleus"/>
    <property type="evidence" value="ECO:0007669"/>
    <property type="project" value="TreeGrafter"/>
</dbReference>
<dbReference type="GO" id="GO:0006405">
    <property type="term" value="P:RNA export from nucleus"/>
    <property type="evidence" value="ECO:0007669"/>
    <property type="project" value="TreeGrafter"/>
</dbReference>
<evidence type="ECO:0000259" key="10">
    <source>
        <dbReference type="PROSITE" id="PS51434"/>
    </source>
</evidence>
<evidence type="ECO:0000256" key="2">
    <source>
        <dbReference type="ARBA" id="ARBA00008926"/>
    </source>
</evidence>
<dbReference type="PANTHER" id="PTHR23198">
    <property type="entry name" value="NUCLEOPORIN"/>
    <property type="match status" value="1"/>
</dbReference>
<protein>
    <recommendedName>
        <fullName evidence="10">Peptidase S59 domain-containing protein</fullName>
    </recommendedName>
</protein>